<keyword evidence="1" id="KW-0732">Signal</keyword>
<keyword evidence="3" id="KW-1185">Reference proteome</keyword>
<evidence type="ECO:0000313" key="2">
    <source>
        <dbReference type="EMBL" id="CAL4125293.1"/>
    </source>
</evidence>
<comment type="caution">
    <text evidence="2">The sequence shown here is derived from an EMBL/GenBank/DDBJ whole genome shotgun (WGS) entry which is preliminary data.</text>
</comment>
<name>A0AAV2RGP5_MEGNR</name>
<dbReference type="GO" id="GO:0016787">
    <property type="term" value="F:hydrolase activity"/>
    <property type="evidence" value="ECO:0007669"/>
    <property type="project" value="UniProtKB-ARBA"/>
</dbReference>
<evidence type="ECO:0000256" key="1">
    <source>
        <dbReference type="SAM" id="SignalP"/>
    </source>
</evidence>
<dbReference type="InterPro" id="IPR017850">
    <property type="entry name" value="Alkaline_phosphatase_core_sf"/>
</dbReference>
<reference evidence="2 3" key="1">
    <citation type="submission" date="2024-05" db="EMBL/GenBank/DDBJ databases">
        <authorList>
            <person name="Wallberg A."/>
        </authorList>
    </citation>
    <scope>NUCLEOTIDE SEQUENCE [LARGE SCALE GENOMIC DNA]</scope>
</reference>
<dbReference type="PANTHER" id="PTHR10151">
    <property type="entry name" value="ECTONUCLEOTIDE PYROPHOSPHATASE/PHOSPHODIESTERASE"/>
    <property type="match status" value="1"/>
</dbReference>
<feature type="chain" id="PRO_5043550839" description="Ectonucleotide pyrophosphatase/phosphodiesterase family member 6" evidence="1">
    <location>
        <begin position="20"/>
        <end position="466"/>
    </location>
</feature>
<sequence>MQVFKVLVLVMTLLLQVSSNNHDTPKTLYILLDGFRWDYVDLQPNLAGFQKFLKEGVRAKWTNPIYPSLSFPTWTTLSTGLFPESHGIVGNYFFDHENNDGFALFDQQGTGQKKWWSAEPIWTTATKKGIRTASIYWSRCDIEYDGILPEYCHPWVKASGADIFHQHLNTALEKFEEGFEFVLVYTEHVDNKGHDFGPEAEETQLAVRELDQHLKTFLDQLETKNLTDKVNIIIVSDHGMTDTGRESVERIEIDDYLDTNLVENIADKGAFMNIKVKPENVEQVYEQLKKIQGVDIFKHDDIPEYLHYKNHKFIHEIILKAKPGYWVLASKDAKKMLPERSSYFFEGAHGYEGTLEDMRGIFFAKGPVLKICPVAHRMKMIYVYLMSLHISGRPFHGRLAQAPDVLRVWDYGIMTPTGHVNHKNHSNHQPCQQDYVLEGSSGTRPMSHTIILVICNINSILILLIL</sequence>
<dbReference type="CDD" id="cd16018">
    <property type="entry name" value="Enpp"/>
    <property type="match status" value="1"/>
</dbReference>
<dbReference type="EMBL" id="CAXKWB010023455">
    <property type="protein sequence ID" value="CAL4125293.1"/>
    <property type="molecule type" value="Genomic_DNA"/>
</dbReference>
<dbReference type="Gene3D" id="3.30.1360.180">
    <property type="match status" value="1"/>
</dbReference>
<feature type="non-terminal residue" evidence="2">
    <location>
        <position position="466"/>
    </location>
</feature>
<gene>
    <name evidence="2" type="ORF">MNOR_LOCUS25040</name>
</gene>
<feature type="signal peptide" evidence="1">
    <location>
        <begin position="1"/>
        <end position="19"/>
    </location>
</feature>
<dbReference type="Pfam" id="PF01663">
    <property type="entry name" value="Phosphodiest"/>
    <property type="match status" value="1"/>
</dbReference>
<organism evidence="2 3">
    <name type="scientific">Meganyctiphanes norvegica</name>
    <name type="common">Northern krill</name>
    <name type="synonym">Thysanopoda norvegica</name>
    <dbReference type="NCBI Taxonomy" id="48144"/>
    <lineage>
        <taxon>Eukaryota</taxon>
        <taxon>Metazoa</taxon>
        <taxon>Ecdysozoa</taxon>
        <taxon>Arthropoda</taxon>
        <taxon>Crustacea</taxon>
        <taxon>Multicrustacea</taxon>
        <taxon>Malacostraca</taxon>
        <taxon>Eumalacostraca</taxon>
        <taxon>Eucarida</taxon>
        <taxon>Euphausiacea</taxon>
        <taxon>Euphausiidae</taxon>
        <taxon>Meganyctiphanes</taxon>
    </lineage>
</organism>
<protein>
    <recommendedName>
        <fullName evidence="4">Ectonucleotide pyrophosphatase/phosphodiesterase family member 6</fullName>
    </recommendedName>
</protein>
<evidence type="ECO:0000313" key="3">
    <source>
        <dbReference type="Proteomes" id="UP001497623"/>
    </source>
</evidence>
<dbReference type="AlphaFoldDB" id="A0AAV2RGP5"/>
<proteinExistence type="predicted"/>
<dbReference type="PANTHER" id="PTHR10151:SF120">
    <property type="entry name" value="BIS(5'-ADENOSYL)-TRIPHOSPHATASE"/>
    <property type="match status" value="1"/>
</dbReference>
<dbReference type="Proteomes" id="UP001497623">
    <property type="component" value="Unassembled WGS sequence"/>
</dbReference>
<evidence type="ECO:0008006" key="4">
    <source>
        <dbReference type="Google" id="ProtNLM"/>
    </source>
</evidence>
<dbReference type="Gene3D" id="3.40.720.10">
    <property type="entry name" value="Alkaline Phosphatase, subunit A"/>
    <property type="match status" value="1"/>
</dbReference>
<dbReference type="InterPro" id="IPR002591">
    <property type="entry name" value="Phosphodiest/P_Trfase"/>
</dbReference>
<dbReference type="SUPFAM" id="SSF53649">
    <property type="entry name" value="Alkaline phosphatase-like"/>
    <property type="match status" value="1"/>
</dbReference>
<accession>A0AAV2RGP5</accession>